<dbReference type="GO" id="GO:0016787">
    <property type="term" value="F:hydrolase activity"/>
    <property type="evidence" value="ECO:0007669"/>
    <property type="project" value="UniProtKB-KW"/>
</dbReference>
<evidence type="ECO:0000259" key="4">
    <source>
        <dbReference type="SMART" id="SM01027"/>
    </source>
</evidence>
<feature type="region of interest" description="Disordered" evidence="2">
    <location>
        <begin position="683"/>
        <end position="708"/>
    </location>
</feature>
<dbReference type="InterPro" id="IPR036866">
    <property type="entry name" value="RibonucZ/Hydroxyglut_hydro"/>
</dbReference>
<dbReference type="InterPro" id="IPR011108">
    <property type="entry name" value="RMMBL"/>
</dbReference>
<comment type="caution">
    <text evidence="5">The sequence shown here is derived from an EMBL/GenBank/DDBJ whole genome shotgun (WGS) entry which is preliminary data.</text>
</comment>
<feature type="domain" description="Beta-Casp" evidence="4">
    <location>
        <begin position="237"/>
        <end position="361"/>
    </location>
</feature>
<evidence type="ECO:0000313" key="6">
    <source>
        <dbReference type="Proteomes" id="UP001281761"/>
    </source>
</evidence>
<evidence type="ECO:0000256" key="1">
    <source>
        <dbReference type="ARBA" id="ARBA00022801"/>
    </source>
</evidence>
<sequence>MLDCGAHMEYTDSRRFPSFDTITADTSDLSSIIDCVIISHFHLDHTGALPYFSESIGYSGPIFMTHPTRGIIPPLLEDFLRVSTMNIRDKPHRNRPAFDENQNRIYQLRKSDYYTSTDIKNCLKKVISLSFNETLDFKGIKITPYPAGHVLGAAAFHIQVEDQSILYTGDYSFTPDRHLYGSHLPQLNPSILVTETTYGTIVRSSRAIRERHFITTVVDVLQQGGKVLAPVFALGRVQELCALVEEHWTTHNMTAPVYYTQGLAEKSMGFYRGYGDMMRDLTSDNAESSVELSQDPLFVFQHVRPFHQHLLTADGPCLLFASPGMLNGGVSLEALKVWGKDPKNAVVLCGYCVQGSVGARVQNGEQRIQADGVTIEVNCKVFSLSFSAHTDLSGITSLIKQTAPSVVMCVHGEESRMDFVRDTIQQQMGIPCITPQNGIPLDVVVSQPPPSEEGELGSSRVTAALRQQQIEEQKVKEEQERLQRAEKKKQERMERERKVAEEREQERIRMEEEERQRQEEEERKKRMKSEKKLVKKRAKRQKEQMEKEEEERQIMGDEDRNIIQTINSPQFGQHPPLSIEGEADGSLFRTLGMPNSQLGGGMGWLGTDMTQPGFSSEPALFSDSLDPFGSLGGGSMSFGNGGEMIGSGQIPLSASTTSAFTPISSQMFGTSGQLFSPSLNITDMQLPSAFPEEPQSQMFQPKSDQTFP</sequence>
<keyword evidence="1 5" id="KW-0378">Hydrolase</keyword>
<reference evidence="5 6" key="1">
    <citation type="journal article" date="2022" name="bioRxiv">
        <title>Genomics of Preaxostyla Flagellates Illuminates Evolutionary Transitions and the Path Towards Mitochondrial Loss.</title>
        <authorList>
            <person name="Novak L.V.F."/>
            <person name="Treitli S.C."/>
            <person name="Pyrih J."/>
            <person name="Halakuc P."/>
            <person name="Pipaliya S.V."/>
            <person name="Vacek V."/>
            <person name="Brzon O."/>
            <person name="Soukal P."/>
            <person name="Eme L."/>
            <person name="Dacks J.B."/>
            <person name="Karnkowska A."/>
            <person name="Elias M."/>
            <person name="Hampl V."/>
        </authorList>
    </citation>
    <scope>NUCLEOTIDE SEQUENCE [LARGE SCALE GENOMIC DNA]</scope>
    <source>
        <strain evidence="5">NAU3</strain>
        <tissue evidence="5">Gut</tissue>
    </source>
</reference>
<evidence type="ECO:0000259" key="3">
    <source>
        <dbReference type="SMART" id="SM00849"/>
    </source>
</evidence>
<dbReference type="SMART" id="SM00849">
    <property type="entry name" value="Lactamase_B"/>
    <property type="match status" value="1"/>
</dbReference>
<dbReference type="InterPro" id="IPR022712">
    <property type="entry name" value="Beta_Casp"/>
</dbReference>
<feature type="compositionally biased region" description="Basic and acidic residues" evidence="2">
    <location>
        <begin position="472"/>
        <end position="524"/>
    </location>
</feature>
<feature type="compositionally biased region" description="Basic and acidic residues" evidence="2">
    <location>
        <begin position="541"/>
        <end position="559"/>
    </location>
</feature>
<gene>
    <name evidence="5" type="ORF">BLNAU_15454</name>
</gene>
<dbReference type="PANTHER" id="PTHR11203:SF37">
    <property type="entry name" value="INTEGRATOR COMPLEX SUBUNIT 11"/>
    <property type="match status" value="1"/>
</dbReference>
<evidence type="ECO:0000256" key="2">
    <source>
        <dbReference type="SAM" id="MobiDB-lite"/>
    </source>
</evidence>
<dbReference type="Gene3D" id="3.60.15.10">
    <property type="entry name" value="Ribonuclease Z/Hydroxyacylglutathione hydrolase-like"/>
    <property type="match status" value="1"/>
</dbReference>
<organism evidence="5 6">
    <name type="scientific">Blattamonas nauphoetae</name>
    <dbReference type="NCBI Taxonomy" id="2049346"/>
    <lineage>
        <taxon>Eukaryota</taxon>
        <taxon>Metamonada</taxon>
        <taxon>Preaxostyla</taxon>
        <taxon>Oxymonadida</taxon>
        <taxon>Blattamonas</taxon>
    </lineage>
</organism>
<protein>
    <submittedName>
        <fullName evidence="5">Integrator complex subunit 11</fullName>
        <ecNumber evidence="5">3.1.27.-</ecNumber>
    </submittedName>
</protein>
<name>A0ABQ9XD25_9EUKA</name>
<feature type="region of interest" description="Disordered" evidence="2">
    <location>
        <begin position="472"/>
        <end position="559"/>
    </location>
</feature>
<dbReference type="EMBL" id="JARBJD010000153">
    <property type="protein sequence ID" value="KAK2949594.1"/>
    <property type="molecule type" value="Genomic_DNA"/>
</dbReference>
<proteinExistence type="predicted"/>
<accession>A0ABQ9XD25</accession>
<dbReference type="Proteomes" id="UP001281761">
    <property type="component" value="Unassembled WGS sequence"/>
</dbReference>
<dbReference type="InterPro" id="IPR001279">
    <property type="entry name" value="Metallo-B-lactamas"/>
</dbReference>
<dbReference type="Gene3D" id="3.40.50.10890">
    <property type="match status" value="1"/>
</dbReference>
<feature type="compositionally biased region" description="Polar residues" evidence="2">
    <location>
        <begin position="694"/>
        <end position="708"/>
    </location>
</feature>
<dbReference type="Pfam" id="PF16661">
    <property type="entry name" value="Lactamase_B_6"/>
    <property type="match status" value="1"/>
</dbReference>
<dbReference type="InterPro" id="IPR050698">
    <property type="entry name" value="MBL"/>
</dbReference>
<feature type="domain" description="Metallo-beta-lactamase" evidence="3">
    <location>
        <begin position="27"/>
        <end position="225"/>
    </location>
</feature>
<dbReference type="PANTHER" id="PTHR11203">
    <property type="entry name" value="CLEAVAGE AND POLYADENYLATION SPECIFICITY FACTOR FAMILY MEMBER"/>
    <property type="match status" value="1"/>
</dbReference>
<dbReference type="SUPFAM" id="SSF56281">
    <property type="entry name" value="Metallo-hydrolase/oxidoreductase"/>
    <property type="match status" value="1"/>
</dbReference>
<dbReference type="Pfam" id="PF07521">
    <property type="entry name" value="RMMBL"/>
    <property type="match status" value="1"/>
</dbReference>
<dbReference type="EC" id="3.1.27.-" evidence="5"/>
<evidence type="ECO:0000313" key="5">
    <source>
        <dbReference type="EMBL" id="KAK2949594.1"/>
    </source>
</evidence>
<dbReference type="SMART" id="SM01027">
    <property type="entry name" value="Beta-Casp"/>
    <property type="match status" value="1"/>
</dbReference>
<feature type="compositionally biased region" description="Basic residues" evidence="2">
    <location>
        <begin position="525"/>
        <end position="540"/>
    </location>
</feature>
<keyword evidence="6" id="KW-1185">Reference proteome</keyword>
<dbReference type="Pfam" id="PF10996">
    <property type="entry name" value="Beta-Casp"/>
    <property type="match status" value="1"/>
</dbReference>